<keyword evidence="3 7" id="KW-0342">GTP-binding</keyword>
<keyword evidence="2 7" id="KW-0547">Nucleotide-binding</keyword>
<dbReference type="GO" id="GO:0003924">
    <property type="term" value="F:GTPase activity"/>
    <property type="evidence" value="ECO:0007669"/>
    <property type="project" value="UniProtKB-UniRule"/>
</dbReference>
<dbReference type="SMART" id="SM00174">
    <property type="entry name" value="RHO"/>
    <property type="match status" value="1"/>
</dbReference>
<evidence type="ECO:0000256" key="5">
    <source>
        <dbReference type="ARBA" id="ARBA00023289"/>
    </source>
</evidence>
<dbReference type="GO" id="GO:0008333">
    <property type="term" value="P:endosome to lysosome transport"/>
    <property type="evidence" value="ECO:0007669"/>
    <property type="project" value="TreeGrafter"/>
</dbReference>
<evidence type="ECO:0000256" key="3">
    <source>
        <dbReference type="ARBA" id="ARBA00023134"/>
    </source>
</evidence>
<dbReference type="InterPro" id="IPR030697">
    <property type="entry name" value="Rab29/Rab38/Rab32"/>
</dbReference>
<dbReference type="FunFam" id="3.40.50.300:FF:000222">
    <property type="entry name" value="RAB32, member RAS oncogene family"/>
    <property type="match status" value="1"/>
</dbReference>
<dbReference type="InterPro" id="IPR027417">
    <property type="entry name" value="P-loop_NTPase"/>
</dbReference>
<dbReference type="SMART" id="SM00176">
    <property type="entry name" value="RAN"/>
    <property type="match status" value="1"/>
</dbReference>
<proteinExistence type="inferred from homology"/>
<evidence type="ECO:0000256" key="1">
    <source>
        <dbReference type="ARBA" id="ARBA00006270"/>
    </source>
</evidence>
<dbReference type="PRINTS" id="PR00449">
    <property type="entry name" value="RASTRNSFRMNG"/>
</dbReference>
<dbReference type="Pfam" id="PF00071">
    <property type="entry name" value="Ras"/>
    <property type="match status" value="1"/>
</dbReference>
<keyword evidence="10" id="KW-1185">Reference proteome</keyword>
<dbReference type="Ensembl" id="ENSMMOT00000014767.1">
    <property type="protein sequence ID" value="ENSMMOP00000014532.1"/>
    <property type="gene ID" value="ENSMMOG00000010890.1"/>
</dbReference>
<dbReference type="GO" id="GO:0005802">
    <property type="term" value="C:trans-Golgi network"/>
    <property type="evidence" value="ECO:0007669"/>
    <property type="project" value="UniProtKB-UniRule"/>
</dbReference>
<dbReference type="SUPFAM" id="SSF52540">
    <property type="entry name" value="P-loop containing nucleoside triphosphate hydrolases"/>
    <property type="match status" value="1"/>
</dbReference>
<sequence>MAGRSSVSWTEELFKVLVIGELEVGKSSVIMRYVNKHFDEKYKSSIGVDFALKTIEWDPRTVVRIQFWDIAGQERFQKMSRVYYKGAMGAMVVFDITRSSTLEAASVWKRDLDKNVCLANGRPVPAVLLANKCDVKSRDGDVVSSLDAFCEKNSFAGWFETSAKDNINIDEAGAFLVHQMMLCDASPFDEEHHGDRIKVGQASEESQSQALCCWSPQLWGRESNSGSSSSTLTPPVFKRRASTQSRSGSQ</sequence>
<feature type="region of interest" description="Disordered" evidence="8">
    <location>
        <begin position="221"/>
        <end position="250"/>
    </location>
</feature>
<evidence type="ECO:0000256" key="6">
    <source>
        <dbReference type="ARBA" id="ARBA00046278"/>
    </source>
</evidence>
<dbReference type="NCBIfam" id="TIGR00231">
    <property type="entry name" value="small_GTP"/>
    <property type="match status" value="1"/>
</dbReference>
<evidence type="ECO:0000256" key="4">
    <source>
        <dbReference type="ARBA" id="ARBA00023288"/>
    </source>
</evidence>
<dbReference type="SMART" id="SM00175">
    <property type="entry name" value="RAB"/>
    <property type="match status" value="1"/>
</dbReference>
<evidence type="ECO:0000313" key="10">
    <source>
        <dbReference type="Proteomes" id="UP000261620"/>
    </source>
</evidence>
<keyword evidence="7" id="KW-0472">Membrane</keyword>
<evidence type="ECO:0000313" key="9">
    <source>
        <dbReference type="Ensembl" id="ENSMMOP00000014532.1"/>
    </source>
</evidence>
<dbReference type="PROSITE" id="PS51421">
    <property type="entry name" value="RAS"/>
    <property type="match status" value="1"/>
</dbReference>
<keyword evidence="5 7" id="KW-0636">Prenylation</keyword>
<dbReference type="PANTHER" id="PTHR47981">
    <property type="entry name" value="RAB FAMILY"/>
    <property type="match status" value="1"/>
</dbReference>
<keyword evidence="4 7" id="KW-0449">Lipoprotein</keyword>
<comment type="function">
    <text evidence="7">The small GTPases Rab are key regulators in vesicle trafficking.</text>
</comment>
<dbReference type="Proteomes" id="UP000261620">
    <property type="component" value="Unplaced"/>
</dbReference>
<comment type="similarity">
    <text evidence="1 7">Belongs to the small GTPase superfamily. Rab family.</text>
</comment>
<dbReference type="GO" id="GO:0045335">
    <property type="term" value="C:phagocytic vesicle"/>
    <property type="evidence" value="ECO:0007669"/>
    <property type="project" value="TreeGrafter"/>
</dbReference>
<dbReference type="GO" id="GO:0005525">
    <property type="term" value="F:GTP binding"/>
    <property type="evidence" value="ECO:0007669"/>
    <property type="project" value="UniProtKB-UniRule"/>
</dbReference>
<organism evidence="9 10">
    <name type="scientific">Mola mola</name>
    <name type="common">Ocean sunfish</name>
    <name type="synonym">Tetraodon mola</name>
    <dbReference type="NCBI Taxonomy" id="94237"/>
    <lineage>
        <taxon>Eukaryota</taxon>
        <taxon>Metazoa</taxon>
        <taxon>Chordata</taxon>
        <taxon>Craniata</taxon>
        <taxon>Vertebrata</taxon>
        <taxon>Euteleostomi</taxon>
        <taxon>Actinopterygii</taxon>
        <taxon>Neopterygii</taxon>
        <taxon>Teleostei</taxon>
        <taxon>Neoteleostei</taxon>
        <taxon>Acanthomorphata</taxon>
        <taxon>Eupercaria</taxon>
        <taxon>Tetraodontiformes</taxon>
        <taxon>Molidae</taxon>
        <taxon>Mola</taxon>
    </lineage>
</organism>
<dbReference type="AlphaFoldDB" id="A0A3Q3WQ47"/>
<dbReference type="CDD" id="cd04107">
    <property type="entry name" value="Rab32_Rab38"/>
    <property type="match status" value="1"/>
</dbReference>
<dbReference type="GO" id="GO:0005770">
    <property type="term" value="C:late endosome"/>
    <property type="evidence" value="ECO:0007669"/>
    <property type="project" value="TreeGrafter"/>
</dbReference>
<dbReference type="GO" id="GO:0090385">
    <property type="term" value="P:phagosome-lysosome fusion"/>
    <property type="evidence" value="ECO:0007669"/>
    <property type="project" value="TreeGrafter"/>
</dbReference>
<evidence type="ECO:0000256" key="2">
    <source>
        <dbReference type="ARBA" id="ARBA00022741"/>
    </source>
</evidence>
<protein>
    <recommendedName>
        <fullName evidence="7">Ras-related protein Rab</fullName>
    </recommendedName>
</protein>
<dbReference type="SMART" id="SM00173">
    <property type="entry name" value="RAS"/>
    <property type="match status" value="1"/>
</dbReference>
<reference evidence="9" key="2">
    <citation type="submission" date="2025-09" db="UniProtKB">
        <authorList>
            <consortium name="Ensembl"/>
        </authorList>
    </citation>
    <scope>IDENTIFICATION</scope>
</reference>
<dbReference type="PROSITE" id="PS51419">
    <property type="entry name" value="RAB"/>
    <property type="match status" value="1"/>
</dbReference>
<comment type="subcellular location">
    <subcellularLocation>
        <location evidence="6">Endomembrane system</location>
        <topology evidence="6">Lipid-anchor</topology>
        <orientation evidence="6">Cytoplasmic side</orientation>
    </subcellularLocation>
    <subcellularLocation>
        <location evidence="7">Membrane</location>
        <topology evidence="7">Lipid-anchor</topology>
    </subcellularLocation>
</comment>
<dbReference type="InterPro" id="IPR005225">
    <property type="entry name" value="Small_GTP-bd"/>
</dbReference>
<name>A0A3Q3WQ47_MOLML</name>
<dbReference type="GO" id="GO:0005764">
    <property type="term" value="C:lysosome"/>
    <property type="evidence" value="ECO:0007669"/>
    <property type="project" value="TreeGrafter"/>
</dbReference>
<dbReference type="GO" id="GO:0016020">
    <property type="term" value="C:membrane"/>
    <property type="evidence" value="ECO:0007669"/>
    <property type="project" value="UniProtKB-SubCell"/>
</dbReference>
<accession>A0A3Q3WQ47</accession>
<dbReference type="Gene3D" id="3.40.50.300">
    <property type="entry name" value="P-loop containing nucleotide triphosphate hydrolases"/>
    <property type="match status" value="1"/>
</dbReference>
<evidence type="ECO:0000256" key="8">
    <source>
        <dbReference type="SAM" id="MobiDB-lite"/>
    </source>
</evidence>
<evidence type="ECO:0000256" key="7">
    <source>
        <dbReference type="RuleBase" id="RU367128"/>
    </source>
</evidence>
<reference evidence="9" key="1">
    <citation type="submission" date="2025-08" db="UniProtKB">
        <authorList>
            <consortium name="Ensembl"/>
        </authorList>
    </citation>
    <scope>IDENTIFICATION</scope>
</reference>
<dbReference type="InterPro" id="IPR001806">
    <property type="entry name" value="Small_GTPase"/>
</dbReference>
<dbReference type="PANTHER" id="PTHR47981:SF41">
    <property type="entry name" value="RAS-RELATED PROTEIN RAB-32 ISOFORM X1"/>
    <property type="match status" value="1"/>
</dbReference>